<dbReference type="GO" id="GO:0046872">
    <property type="term" value="F:metal ion binding"/>
    <property type="evidence" value="ECO:0007669"/>
    <property type="project" value="UniProtKB-KW"/>
</dbReference>
<evidence type="ECO:0000313" key="5">
    <source>
        <dbReference type="EMBL" id="SHJ38805.1"/>
    </source>
</evidence>
<dbReference type="AlphaFoldDB" id="A0A1M6IWG4"/>
<sequence>MKKQIILYYFTGTGNSLRIAQVMQSMFQKEGLKVSLLNIAEEKTLLLDLNHAIVGFCYPVYSFGMPRIVKNFMEKMPKASGTEVFLGATNGGGIGSAVIQGWKLLEKKGYVLLDSESIEMPNNYVVGRIPEEEECRKQVRAGEAKAEAFVQRLLAGGTKHIAKTGGLKGLLMAAASRGFTRYLPSMAKKFHTDENCNECGYCETICPTKSIILMEGEPKWLDTCEQCFRCINYCPRESIQTYGKTKGKRRYKLLPFQEGQK</sequence>
<dbReference type="NCBIfam" id="NF038196">
    <property type="entry name" value="ferrodoxin_EFR1"/>
    <property type="match status" value="1"/>
</dbReference>
<evidence type="ECO:0000256" key="2">
    <source>
        <dbReference type="ARBA" id="ARBA00023004"/>
    </source>
</evidence>
<dbReference type="Gene3D" id="3.40.50.360">
    <property type="match status" value="1"/>
</dbReference>
<keyword evidence="3" id="KW-0411">Iron-sulfur</keyword>
<dbReference type="OrthoDB" id="9813995at2"/>
<dbReference type="GO" id="GO:0051536">
    <property type="term" value="F:iron-sulfur cluster binding"/>
    <property type="evidence" value="ECO:0007669"/>
    <property type="project" value="UniProtKB-KW"/>
</dbReference>
<dbReference type="EMBL" id="FQZV01000023">
    <property type="protein sequence ID" value="SHJ38805.1"/>
    <property type="molecule type" value="Genomic_DNA"/>
</dbReference>
<dbReference type="PROSITE" id="PS00198">
    <property type="entry name" value="4FE4S_FER_1"/>
    <property type="match status" value="1"/>
</dbReference>
<dbReference type="PROSITE" id="PS51379">
    <property type="entry name" value="4FE4S_FER_2"/>
    <property type="match status" value="1"/>
</dbReference>
<dbReference type="Proteomes" id="UP000184536">
    <property type="component" value="Unassembled WGS sequence"/>
</dbReference>
<dbReference type="InterPro" id="IPR047964">
    <property type="entry name" value="EFR1-like"/>
</dbReference>
<feature type="domain" description="4Fe-4S ferredoxin-type" evidence="4">
    <location>
        <begin position="188"/>
        <end position="216"/>
    </location>
</feature>
<evidence type="ECO:0000313" key="6">
    <source>
        <dbReference type="Proteomes" id="UP000184536"/>
    </source>
</evidence>
<dbReference type="InterPro" id="IPR029039">
    <property type="entry name" value="Flavoprotein-like_sf"/>
</dbReference>
<evidence type="ECO:0000259" key="4">
    <source>
        <dbReference type="PROSITE" id="PS51379"/>
    </source>
</evidence>
<evidence type="ECO:0000256" key="1">
    <source>
        <dbReference type="ARBA" id="ARBA00022723"/>
    </source>
</evidence>
<protein>
    <recommendedName>
        <fullName evidence="4">4Fe-4S ferredoxin-type domain-containing protein</fullName>
    </recommendedName>
</protein>
<keyword evidence="2" id="KW-0408">Iron</keyword>
<dbReference type="InterPro" id="IPR017900">
    <property type="entry name" value="4Fe4S_Fe_S_CS"/>
</dbReference>
<evidence type="ECO:0000256" key="3">
    <source>
        <dbReference type="ARBA" id="ARBA00023014"/>
    </source>
</evidence>
<dbReference type="Gene3D" id="3.30.70.20">
    <property type="match status" value="1"/>
</dbReference>
<accession>A0A1M6IWG4</accession>
<dbReference type="InterPro" id="IPR017896">
    <property type="entry name" value="4Fe4S_Fe-S-bd"/>
</dbReference>
<name>A0A1M6IWG4_9FIRM</name>
<dbReference type="RefSeq" id="WP_110941111.1">
    <property type="nucleotide sequence ID" value="NZ_FQZV01000023.1"/>
</dbReference>
<keyword evidence="1" id="KW-0479">Metal-binding</keyword>
<organism evidence="5 6">
    <name type="scientific">Geosporobacter subterraneus DSM 17957</name>
    <dbReference type="NCBI Taxonomy" id="1121919"/>
    <lineage>
        <taxon>Bacteria</taxon>
        <taxon>Bacillati</taxon>
        <taxon>Bacillota</taxon>
        <taxon>Clostridia</taxon>
        <taxon>Peptostreptococcales</taxon>
        <taxon>Thermotaleaceae</taxon>
        <taxon>Geosporobacter</taxon>
    </lineage>
</organism>
<dbReference type="SUPFAM" id="SSF54862">
    <property type="entry name" value="4Fe-4S ferredoxins"/>
    <property type="match status" value="1"/>
</dbReference>
<gene>
    <name evidence="5" type="ORF">SAMN02745975_01968</name>
</gene>
<keyword evidence="6" id="KW-1185">Reference proteome</keyword>
<proteinExistence type="predicted"/>
<reference evidence="6" key="1">
    <citation type="submission" date="2016-11" db="EMBL/GenBank/DDBJ databases">
        <authorList>
            <person name="Varghese N."/>
            <person name="Submissions S."/>
        </authorList>
    </citation>
    <scope>NUCLEOTIDE SEQUENCE [LARGE SCALE GENOMIC DNA]</scope>
    <source>
        <strain evidence="6">DSM 17957</strain>
    </source>
</reference>
<dbReference type="STRING" id="1121919.SAMN02745975_01968"/>
<dbReference type="SUPFAM" id="SSF52218">
    <property type="entry name" value="Flavoproteins"/>
    <property type="match status" value="1"/>
</dbReference>